<feature type="transmembrane region" description="Helical" evidence="1">
    <location>
        <begin position="238"/>
        <end position="258"/>
    </location>
</feature>
<evidence type="ECO:0000313" key="5">
    <source>
        <dbReference type="Proteomes" id="UP000219259"/>
    </source>
</evidence>
<keyword evidence="1" id="KW-0472">Membrane</keyword>
<organism evidence="3 4">
    <name type="scientific">Tannerella forsythia</name>
    <name type="common">Bacteroides forsythus</name>
    <dbReference type="NCBI Taxonomy" id="28112"/>
    <lineage>
        <taxon>Bacteria</taxon>
        <taxon>Pseudomonadati</taxon>
        <taxon>Bacteroidota</taxon>
        <taxon>Bacteroidia</taxon>
        <taxon>Bacteroidales</taxon>
        <taxon>Tannerellaceae</taxon>
        <taxon>Tannerella</taxon>
    </lineage>
</organism>
<dbReference type="AlphaFoldDB" id="A0A1D3US31"/>
<dbReference type="RefSeq" id="WP_074450034.1">
    <property type="nucleotide sequence ID" value="NZ_CAUSRC010000159.1"/>
</dbReference>
<feature type="transmembrane region" description="Helical" evidence="1">
    <location>
        <begin position="112"/>
        <end position="134"/>
    </location>
</feature>
<sequence length="395" mass="45932">MNRYVDITVQPLSSSVQEERYLLLCRGHYYEASAPVAELVEELRKYPDEEEAIAAYVGRTEGKYTAEQIRQVIDTYLAPLFEAKEKKRAFLYEKELFGAATIDKFSDRFRFLFHRACMTVVALTAVVLNVYFFLTTEDLLLFNNKVDVYTVVGLFVFMLASSFFHELGHASACKYFGVRHGGVGFGLYLNFPVLYTDVTEVWRLKRSQRCIVNLAGVYFQSYGLIAMIVLFLLTGNDILRYLILMMNFGFVMTLNPFFKFDGYWIASDLLGVPNLRTRSMELLGYGYKRLRRRPVTKTPYLLQIRPLERYGLLLYAIVVNLFMASYFFYIIPRFLYRFVQTFPDQIHELILYLSNNITPPFTLLRNIGAQLLFVGLLGYLCWKAIRPLIKKYAGK</sequence>
<reference evidence="3 4" key="1">
    <citation type="submission" date="2016-09" db="EMBL/GenBank/DDBJ databases">
        <authorList>
            <person name="Capua I."/>
            <person name="De Benedictis P."/>
            <person name="Joannis T."/>
            <person name="Lombin L.H."/>
            <person name="Cattoli G."/>
        </authorList>
    </citation>
    <scope>NUCLEOTIDE SEQUENCE [LARGE SCALE GENOMIC DNA]</scope>
    <source>
        <strain evidence="3 4">UB20</strain>
    </source>
</reference>
<evidence type="ECO:0000313" key="3">
    <source>
        <dbReference type="EMBL" id="SCQ23009.1"/>
    </source>
</evidence>
<keyword evidence="1" id="KW-0812">Transmembrane</keyword>
<evidence type="ECO:0000313" key="4">
    <source>
        <dbReference type="Proteomes" id="UP000182057"/>
    </source>
</evidence>
<keyword evidence="1" id="KW-1133">Transmembrane helix</keyword>
<evidence type="ECO:0000256" key="1">
    <source>
        <dbReference type="SAM" id="Phobius"/>
    </source>
</evidence>
<gene>
    <name evidence="2" type="ORF">CLI86_09655</name>
    <name evidence="3" type="ORF">TFUB20_01920</name>
</gene>
<protein>
    <recommendedName>
        <fullName evidence="6">Peptide zinc metalloprotease protein</fullName>
    </recommendedName>
</protein>
<evidence type="ECO:0000313" key="2">
    <source>
        <dbReference type="EMBL" id="PDP43219.1"/>
    </source>
</evidence>
<dbReference type="Proteomes" id="UP000182057">
    <property type="component" value="Unassembled WGS sequence"/>
</dbReference>
<feature type="transmembrane region" description="Helical" evidence="1">
    <location>
        <begin position="312"/>
        <end position="331"/>
    </location>
</feature>
<accession>A0A1D3US31</accession>
<evidence type="ECO:0008006" key="6">
    <source>
        <dbReference type="Google" id="ProtNLM"/>
    </source>
</evidence>
<dbReference type="EMBL" id="NSLJ01000025">
    <property type="protein sequence ID" value="PDP43219.1"/>
    <property type="molecule type" value="Genomic_DNA"/>
</dbReference>
<feature type="transmembrane region" description="Helical" evidence="1">
    <location>
        <begin position="146"/>
        <end position="164"/>
    </location>
</feature>
<feature type="transmembrane region" description="Helical" evidence="1">
    <location>
        <begin position="211"/>
        <end position="232"/>
    </location>
</feature>
<dbReference type="OrthoDB" id="9759690at2"/>
<reference evidence="2 5" key="2">
    <citation type="submission" date="2017-09" db="EMBL/GenBank/DDBJ databases">
        <title>Phase variable restriction modification systems are present in the genome sequences of periodontal pathogens Prevotella intermedia, Tannerella forsythia and Porphyromonas gingivalis.</title>
        <authorList>
            <person name="Haigh R.D."/>
            <person name="Crawford L."/>
            <person name="Ralph J."/>
            <person name="Wanford J."/>
            <person name="Vartoukian S.R."/>
            <person name="Hijazib K."/>
            <person name="Wade W."/>
            <person name="Oggioni M.R."/>
        </authorList>
    </citation>
    <scope>NUCLEOTIDE SEQUENCE [LARGE SCALE GENOMIC DNA]</scope>
    <source>
        <strain evidence="2 5">WW11663</strain>
    </source>
</reference>
<name>A0A1D3US31_TANFO</name>
<proteinExistence type="predicted"/>
<feature type="transmembrane region" description="Helical" evidence="1">
    <location>
        <begin position="363"/>
        <end position="382"/>
    </location>
</feature>
<dbReference type="Proteomes" id="UP000219259">
    <property type="component" value="Unassembled WGS sequence"/>
</dbReference>
<dbReference type="EMBL" id="FMMM01000067">
    <property type="protein sequence ID" value="SCQ23009.1"/>
    <property type="molecule type" value="Genomic_DNA"/>
</dbReference>